<comment type="caution">
    <text evidence="3">The sequence shown here is derived from an EMBL/GenBank/DDBJ whole genome shotgun (WGS) entry which is preliminary data.</text>
</comment>
<dbReference type="SUPFAM" id="SSF47413">
    <property type="entry name" value="lambda repressor-like DNA-binding domains"/>
    <property type="match status" value="1"/>
</dbReference>
<dbReference type="Proteomes" id="UP001596072">
    <property type="component" value="Unassembled WGS sequence"/>
</dbReference>
<dbReference type="Pfam" id="PF01381">
    <property type="entry name" value="HTH_3"/>
    <property type="match status" value="1"/>
</dbReference>
<dbReference type="PANTHER" id="PTHR46797">
    <property type="entry name" value="HTH-TYPE TRANSCRIPTIONAL REGULATOR"/>
    <property type="match status" value="1"/>
</dbReference>
<organism evidence="3 4">
    <name type="scientific">Nocardioides vastitatis</name>
    <dbReference type="NCBI Taxonomy" id="2568655"/>
    <lineage>
        <taxon>Bacteria</taxon>
        <taxon>Bacillati</taxon>
        <taxon>Actinomycetota</taxon>
        <taxon>Actinomycetes</taxon>
        <taxon>Propionibacteriales</taxon>
        <taxon>Nocardioidaceae</taxon>
        <taxon>Nocardioides</taxon>
    </lineage>
</organism>
<evidence type="ECO:0000259" key="2">
    <source>
        <dbReference type="PROSITE" id="PS50943"/>
    </source>
</evidence>
<gene>
    <name evidence="3" type="ORF">ACFPQB_08275</name>
</gene>
<accession>A0ABW0ZF11</accession>
<dbReference type="Gene3D" id="1.10.260.40">
    <property type="entry name" value="lambda repressor-like DNA-binding domains"/>
    <property type="match status" value="1"/>
</dbReference>
<name>A0ABW0ZF11_9ACTN</name>
<reference evidence="4" key="1">
    <citation type="journal article" date="2019" name="Int. J. Syst. Evol. Microbiol.">
        <title>The Global Catalogue of Microorganisms (GCM) 10K type strain sequencing project: providing services to taxonomists for standard genome sequencing and annotation.</title>
        <authorList>
            <consortium name="The Broad Institute Genomics Platform"/>
            <consortium name="The Broad Institute Genome Sequencing Center for Infectious Disease"/>
            <person name="Wu L."/>
            <person name="Ma J."/>
        </authorList>
    </citation>
    <scope>NUCLEOTIDE SEQUENCE [LARGE SCALE GENOMIC DNA]</scope>
    <source>
        <strain evidence="4">YIM 94188</strain>
    </source>
</reference>
<dbReference type="SMART" id="SM00530">
    <property type="entry name" value="HTH_XRE"/>
    <property type="match status" value="1"/>
</dbReference>
<dbReference type="InterPro" id="IPR013096">
    <property type="entry name" value="Cupin_2"/>
</dbReference>
<feature type="domain" description="HTH cro/C1-type" evidence="2">
    <location>
        <begin position="25"/>
        <end position="79"/>
    </location>
</feature>
<proteinExistence type="predicted"/>
<dbReference type="EMBL" id="JBHSNS010000002">
    <property type="protein sequence ID" value="MFC5728912.1"/>
    <property type="molecule type" value="Genomic_DNA"/>
</dbReference>
<dbReference type="InterPro" id="IPR001387">
    <property type="entry name" value="Cro/C1-type_HTH"/>
</dbReference>
<dbReference type="InterPro" id="IPR050807">
    <property type="entry name" value="TransReg_Diox_bact_type"/>
</dbReference>
<dbReference type="RefSeq" id="WP_206056263.1">
    <property type="nucleotide sequence ID" value="NZ_JBHSNS010000002.1"/>
</dbReference>
<keyword evidence="4" id="KW-1185">Reference proteome</keyword>
<dbReference type="Pfam" id="PF07883">
    <property type="entry name" value="Cupin_2"/>
    <property type="match status" value="1"/>
</dbReference>
<protein>
    <submittedName>
        <fullName evidence="3">Helix-turn-helix domain-containing protein</fullName>
    </submittedName>
</protein>
<dbReference type="InterPro" id="IPR010982">
    <property type="entry name" value="Lambda_DNA-bd_dom_sf"/>
</dbReference>
<dbReference type="SUPFAM" id="SSF51182">
    <property type="entry name" value="RmlC-like cupins"/>
    <property type="match status" value="1"/>
</dbReference>
<dbReference type="CDD" id="cd00093">
    <property type="entry name" value="HTH_XRE"/>
    <property type="match status" value="1"/>
</dbReference>
<sequence length="199" mass="21728">MSDDDLVGRTSGNRRELVSRLGSELRSLRKDRSLTLGELSKRSGVSVGLLSQIERGNGNPAFNTLADIAHALEVPIGRLLHQADLQSPVVRASERRTLDLHEAGSEAKHQLLTPSLRGPLEALWIEVPPGHDTSETPFVHEGQEFGLVLQGTHEVTVDGQVYVLEAGDSITFESSLPHSYRNIGDEQVIAVWVVTPPTF</sequence>
<keyword evidence="1" id="KW-0238">DNA-binding</keyword>
<dbReference type="InterPro" id="IPR014710">
    <property type="entry name" value="RmlC-like_jellyroll"/>
</dbReference>
<dbReference type="CDD" id="cd02209">
    <property type="entry name" value="cupin_XRE_C"/>
    <property type="match status" value="1"/>
</dbReference>
<evidence type="ECO:0000256" key="1">
    <source>
        <dbReference type="ARBA" id="ARBA00023125"/>
    </source>
</evidence>
<dbReference type="Gene3D" id="2.60.120.10">
    <property type="entry name" value="Jelly Rolls"/>
    <property type="match status" value="1"/>
</dbReference>
<dbReference type="PANTHER" id="PTHR46797:SF1">
    <property type="entry name" value="METHYLPHOSPHONATE SYNTHASE"/>
    <property type="match status" value="1"/>
</dbReference>
<evidence type="ECO:0000313" key="4">
    <source>
        <dbReference type="Proteomes" id="UP001596072"/>
    </source>
</evidence>
<dbReference type="InterPro" id="IPR011051">
    <property type="entry name" value="RmlC_Cupin_sf"/>
</dbReference>
<evidence type="ECO:0000313" key="3">
    <source>
        <dbReference type="EMBL" id="MFC5728912.1"/>
    </source>
</evidence>
<dbReference type="PROSITE" id="PS50943">
    <property type="entry name" value="HTH_CROC1"/>
    <property type="match status" value="1"/>
</dbReference>